<feature type="domain" description="Multidrug resistance protein MdtA-like C-terminal permuted SH3" evidence="5">
    <location>
        <begin position="311"/>
        <end position="375"/>
    </location>
</feature>
<dbReference type="InterPro" id="IPR006143">
    <property type="entry name" value="RND_pump_MFP"/>
</dbReference>
<dbReference type="GO" id="GO:0015562">
    <property type="term" value="F:efflux transmembrane transporter activity"/>
    <property type="evidence" value="ECO:0007669"/>
    <property type="project" value="TreeGrafter"/>
</dbReference>
<dbReference type="GO" id="GO:1990281">
    <property type="term" value="C:efflux pump complex"/>
    <property type="evidence" value="ECO:0007669"/>
    <property type="project" value="TreeGrafter"/>
</dbReference>
<dbReference type="OrthoDB" id="9806939at2"/>
<dbReference type="EMBL" id="VNIA01000001">
    <property type="protein sequence ID" value="TYQ00087.1"/>
    <property type="molecule type" value="Genomic_DNA"/>
</dbReference>
<evidence type="ECO:0000256" key="2">
    <source>
        <dbReference type="SAM" id="Coils"/>
    </source>
</evidence>
<evidence type="ECO:0000259" key="4">
    <source>
        <dbReference type="Pfam" id="PF25954"/>
    </source>
</evidence>
<comment type="similarity">
    <text evidence="1">Belongs to the membrane fusion protein (MFP) (TC 8.A.1) family.</text>
</comment>
<dbReference type="PROSITE" id="PS51257">
    <property type="entry name" value="PROKAR_LIPOPROTEIN"/>
    <property type="match status" value="1"/>
</dbReference>
<keyword evidence="2" id="KW-0175">Coiled coil</keyword>
<dbReference type="PANTHER" id="PTHR30469">
    <property type="entry name" value="MULTIDRUG RESISTANCE PROTEIN MDTA"/>
    <property type="match status" value="1"/>
</dbReference>
<sequence length="393" mass="43359">MRKIFIIAVTTVLLISCGGKKEQSVEQVLATNDLAQIRAKKDNLDKQQQVLADELKLLNAKISELDTNKKVSLITTIAAKENQFVHYLELQGNVQTKKNVLVYPEMAGQLVSIFVKEGQQVTKGQALARIDDGGMSNQLAQLEANSALAKTTYERQKRLWEQKIGSEIQFLQAKTSYEAQTNAVSNLRKTIAKYTIRAPFTGIIDDVIKEQGTVVAPGPGSEIFRIVNLGDMYIETDVPENYITSVKKGKTVEVDFPILGKKINSEVRQAGNFINPANRTFKVEISVPNKDRSIKPNLTAKLKINDYTNPNAILIPQSIISENANGEQYVYMVDSIKGNKGVAKQVIIETGKTQGDIIEVISGITSGMHIINEGARSVKNDQEVKILNVNSAK</sequence>
<dbReference type="Pfam" id="PF25893">
    <property type="entry name" value="HH_CzcB"/>
    <property type="match status" value="1"/>
</dbReference>
<dbReference type="InterPro" id="IPR058792">
    <property type="entry name" value="Beta-barrel_RND_2"/>
</dbReference>
<dbReference type="Pfam" id="PF25967">
    <property type="entry name" value="RND-MFP_C"/>
    <property type="match status" value="1"/>
</dbReference>
<dbReference type="RefSeq" id="WP_148868775.1">
    <property type="nucleotide sequence ID" value="NZ_VNIA01000001.1"/>
</dbReference>
<dbReference type="Gene3D" id="2.40.420.20">
    <property type="match status" value="1"/>
</dbReference>
<dbReference type="SUPFAM" id="SSF111369">
    <property type="entry name" value="HlyD-like secretion proteins"/>
    <property type="match status" value="1"/>
</dbReference>
<evidence type="ECO:0000259" key="5">
    <source>
        <dbReference type="Pfam" id="PF25967"/>
    </source>
</evidence>
<dbReference type="InterPro" id="IPR058627">
    <property type="entry name" value="MdtA-like_C"/>
</dbReference>
<feature type="coiled-coil region" evidence="2">
    <location>
        <begin position="34"/>
        <end position="61"/>
    </location>
</feature>
<dbReference type="PANTHER" id="PTHR30469:SF15">
    <property type="entry name" value="HLYD FAMILY OF SECRETION PROTEINS"/>
    <property type="match status" value="1"/>
</dbReference>
<dbReference type="Gene3D" id="1.10.287.470">
    <property type="entry name" value="Helix hairpin bin"/>
    <property type="match status" value="1"/>
</dbReference>
<dbReference type="InterPro" id="IPR058648">
    <property type="entry name" value="HH_CzcB-like"/>
</dbReference>
<name>A0A5S5DYH7_9FLAO</name>
<accession>A0A5S5DYH7</accession>
<evidence type="ECO:0000313" key="8">
    <source>
        <dbReference type="Proteomes" id="UP000323136"/>
    </source>
</evidence>
<dbReference type="Gene3D" id="2.40.50.100">
    <property type="match status" value="1"/>
</dbReference>
<dbReference type="AlphaFoldDB" id="A0A5S5DYH7"/>
<evidence type="ECO:0000259" key="6">
    <source>
        <dbReference type="Pfam" id="PF25973"/>
    </source>
</evidence>
<dbReference type="Proteomes" id="UP000323136">
    <property type="component" value="Unassembled WGS sequence"/>
</dbReference>
<dbReference type="Pfam" id="PF25954">
    <property type="entry name" value="Beta-barrel_RND_2"/>
    <property type="match status" value="1"/>
</dbReference>
<proteinExistence type="inferred from homology"/>
<protein>
    <submittedName>
        <fullName evidence="7">RND family efflux transporter MFP subunit</fullName>
    </submittedName>
</protein>
<gene>
    <name evidence="7" type="ORF">C7447_101696</name>
</gene>
<comment type="caution">
    <text evidence="7">The sequence shown here is derived from an EMBL/GenBank/DDBJ whole genome shotgun (WGS) entry which is preliminary data.</text>
</comment>
<feature type="domain" description="CzcB-like barrel-sandwich hybrid" evidence="6">
    <location>
        <begin position="100"/>
        <end position="216"/>
    </location>
</feature>
<feature type="domain" description="CzcB-like alpha-helical hairpin" evidence="3">
    <location>
        <begin position="136"/>
        <end position="190"/>
    </location>
</feature>
<dbReference type="InterPro" id="IPR058647">
    <property type="entry name" value="BSH_CzcB-like"/>
</dbReference>
<dbReference type="Pfam" id="PF25973">
    <property type="entry name" value="BSH_CzcB"/>
    <property type="match status" value="1"/>
</dbReference>
<evidence type="ECO:0000313" key="7">
    <source>
        <dbReference type="EMBL" id="TYQ00087.1"/>
    </source>
</evidence>
<keyword evidence="8" id="KW-1185">Reference proteome</keyword>
<evidence type="ECO:0000256" key="1">
    <source>
        <dbReference type="ARBA" id="ARBA00009477"/>
    </source>
</evidence>
<reference evidence="7 8" key="1">
    <citation type="submission" date="2019-07" db="EMBL/GenBank/DDBJ databases">
        <title>Genomic Encyclopedia of Type Strains, Phase IV (KMG-IV): sequencing the most valuable type-strain genomes for metagenomic binning, comparative biology and taxonomic classification.</title>
        <authorList>
            <person name="Goeker M."/>
        </authorList>
    </citation>
    <scope>NUCLEOTIDE SEQUENCE [LARGE SCALE GENOMIC DNA]</scope>
    <source>
        <strain evidence="7 8">DSM 18961</strain>
    </source>
</reference>
<feature type="domain" description="CusB-like beta-barrel" evidence="4">
    <location>
        <begin position="234"/>
        <end position="305"/>
    </location>
</feature>
<dbReference type="NCBIfam" id="TIGR01730">
    <property type="entry name" value="RND_mfp"/>
    <property type="match status" value="1"/>
</dbReference>
<organism evidence="7 8">
    <name type="scientific">Tenacibaculum adriaticum</name>
    <dbReference type="NCBI Taxonomy" id="413713"/>
    <lineage>
        <taxon>Bacteria</taxon>
        <taxon>Pseudomonadati</taxon>
        <taxon>Bacteroidota</taxon>
        <taxon>Flavobacteriia</taxon>
        <taxon>Flavobacteriales</taxon>
        <taxon>Flavobacteriaceae</taxon>
        <taxon>Tenacibaculum</taxon>
    </lineage>
</organism>
<dbReference type="Gene3D" id="2.40.30.170">
    <property type="match status" value="1"/>
</dbReference>
<evidence type="ECO:0000259" key="3">
    <source>
        <dbReference type="Pfam" id="PF25893"/>
    </source>
</evidence>